<reference evidence="2 3" key="1">
    <citation type="journal article" date="2021" name="J. Hered.">
        <title>A chromosome-level genome assembly of the parasitoid wasp, Cotesia glomerata (Hymenoptera: Braconidae).</title>
        <authorList>
            <person name="Pinto B.J."/>
            <person name="Weis J.J."/>
            <person name="Gamble T."/>
            <person name="Ode P.J."/>
            <person name="Paul R."/>
            <person name="Zaspel J.M."/>
        </authorList>
    </citation>
    <scope>NUCLEOTIDE SEQUENCE [LARGE SCALE GENOMIC DNA]</scope>
    <source>
        <strain evidence="2">CgM1</strain>
    </source>
</reference>
<gene>
    <name evidence="2" type="ORF">KQX54_010462</name>
</gene>
<dbReference type="EMBL" id="JAHXZJ010000002">
    <property type="protein sequence ID" value="KAH0564232.1"/>
    <property type="molecule type" value="Genomic_DNA"/>
</dbReference>
<sequence length="128" mass="13547">MPVHCTRYCTASCNFYAPKDESSGTTKCDRATNRNRKLAGWLSKFAGCVSVDAALSSVYRDDGSVGGVADDEGEGGKVEKDGGSDVLDGGGYPLIRERAGGRDQHRGLVNWVNINLLGLSAPTTLFTS</sequence>
<evidence type="ECO:0000313" key="2">
    <source>
        <dbReference type="EMBL" id="KAH0564232.1"/>
    </source>
</evidence>
<feature type="region of interest" description="Disordered" evidence="1">
    <location>
        <begin position="66"/>
        <end position="89"/>
    </location>
</feature>
<protein>
    <submittedName>
        <fullName evidence="2">Uncharacterized protein</fullName>
    </submittedName>
</protein>
<organism evidence="2 3">
    <name type="scientific">Cotesia glomerata</name>
    <name type="common">Lepidopteran parasitic wasp</name>
    <name type="synonym">Apanteles glomeratus</name>
    <dbReference type="NCBI Taxonomy" id="32391"/>
    <lineage>
        <taxon>Eukaryota</taxon>
        <taxon>Metazoa</taxon>
        <taxon>Ecdysozoa</taxon>
        <taxon>Arthropoda</taxon>
        <taxon>Hexapoda</taxon>
        <taxon>Insecta</taxon>
        <taxon>Pterygota</taxon>
        <taxon>Neoptera</taxon>
        <taxon>Endopterygota</taxon>
        <taxon>Hymenoptera</taxon>
        <taxon>Apocrita</taxon>
        <taxon>Ichneumonoidea</taxon>
        <taxon>Braconidae</taxon>
        <taxon>Microgastrinae</taxon>
        <taxon>Cotesia</taxon>
    </lineage>
</organism>
<feature type="compositionally biased region" description="Basic and acidic residues" evidence="1">
    <location>
        <begin position="74"/>
        <end position="83"/>
    </location>
</feature>
<accession>A0AAV7J581</accession>
<keyword evidence="3" id="KW-1185">Reference proteome</keyword>
<evidence type="ECO:0000313" key="3">
    <source>
        <dbReference type="Proteomes" id="UP000826195"/>
    </source>
</evidence>
<comment type="caution">
    <text evidence="2">The sequence shown here is derived from an EMBL/GenBank/DDBJ whole genome shotgun (WGS) entry which is preliminary data.</text>
</comment>
<dbReference type="AlphaFoldDB" id="A0AAV7J581"/>
<evidence type="ECO:0000256" key="1">
    <source>
        <dbReference type="SAM" id="MobiDB-lite"/>
    </source>
</evidence>
<name>A0AAV7J581_COTGL</name>
<dbReference type="Proteomes" id="UP000826195">
    <property type="component" value="Unassembled WGS sequence"/>
</dbReference>
<proteinExistence type="predicted"/>